<feature type="domain" description="Protein kinase" evidence="3">
    <location>
        <begin position="1"/>
        <end position="438"/>
    </location>
</feature>
<gene>
    <name evidence="4" type="ORF">TeGR_g3202</name>
</gene>
<reference evidence="4 5" key="1">
    <citation type="journal article" date="2023" name="Commun. Biol.">
        <title>Genome analysis of Parmales, the sister group of diatoms, reveals the evolutionary specialization of diatoms from phago-mixotrophs to photoautotrophs.</title>
        <authorList>
            <person name="Ban H."/>
            <person name="Sato S."/>
            <person name="Yoshikawa S."/>
            <person name="Yamada K."/>
            <person name="Nakamura Y."/>
            <person name="Ichinomiya M."/>
            <person name="Sato N."/>
            <person name="Blanc-Mathieu R."/>
            <person name="Endo H."/>
            <person name="Kuwata A."/>
            <person name="Ogata H."/>
        </authorList>
    </citation>
    <scope>NUCLEOTIDE SEQUENCE [LARGE SCALE GENOMIC DNA]</scope>
</reference>
<organism evidence="4 5">
    <name type="scientific">Tetraparma gracilis</name>
    <dbReference type="NCBI Taxonomy" id="2962635"/>
    <lineage>
        <taxon>Eukaryota</taxon>
        <taxon>Sar</taxon>
        <taxon>Stramenopiles</taxon>
        <taxon>Ochrophyta</taxon>
        <taxon>Bolidophyceae</taxon>
        <taxon>Parmales</taxon>
        <taxon>Triparmaceae</taxon>
        <taxon>Tetraparma</taxon>
    </lineage>
</organism>
<dbReference type="EMBL" id="BRYB01002206">
    <property type="protein sequence ID" value="GMI41243.1"/>
    <property type="molecule type" value="Genomic_DNA"/>
</dbReference>
<dbReference type="SMART" id="SM00220">
    <property type="entry name" value="S_TKc"/>
    <property type="match status" value="1"/>
</dbReference>
<dbReference type="Proteomes" id="UP001165060">
    <property type="component" value="Unassembled WGS sequence"/>
</dbReference>
<evidence type="ECO:0000313" key="5">
    <source>
        <dbReference type="Proteomes" id="UP001165060"/>
    </source>
</evidence>
<dbReference type="Gene3D" id="1.10.510.10">
    <property type="entry name" value="Transferase(Phosphotransferase) domain 1"/>
    <property type="match status" value="2"/>
</dbReference>
<feature type="compositionally biased region" description="Basic and acidic residues" evidence="2">
    <location>
        <begin position="479"/>
        <end position="491"/>
    </location>
</feature>
<protein>
    <recommendedName>
        <fullName evidence="3">Protein kinase domain-containing protein</fullName>
    </recommendedName>
</protein>
<dbReference type="InterPro" id="IPR011009">
    <property type="entry name" value="Kinase-like_dom_sf"/>
</dbReference>
<dbReference type="Pfam" id="PF00069">
    <property type="entry name" value="Pkinase"/>
    <property type="match status" value="1"/>
</dbReference>
<accession>A0ABQ6N5C2</accession>
<dbReference type="InterPro" id="IPR008271">
    <property type="entry name" value="Ser/Thr_kinase_AS"/>
</dbReference>
<sequence length="589" mass="67334">MDVSGFTVTVNKQVLLTLNEENVLRFRHECFLMKNLSHPNIVKLAGVCWSEDLFACCLEFVENGSLEFWLRLTAGGKKWVAAKIPVIGKKNKKKKKKKKGPSLSEVTFKGFDHNGDYNTAEHTDLDRAKREEAEKLLHEWWMQRMNPKMGWEEILNEDKSRLSEGVTGFAKYDDVSRCGEGMAHCYVNATPKQVCGWYANNLRTDKSESYERLEQTYTTSVNIMQIPIPVRIDSLFAFVVKEAPGSEGEKSEVWRMNRSNFKFGTGLGFLNSLEEEAGWKESVVHRDLKPDNMLLTRDWTLKLTDFGEARAQNMGGTMTSVGTPIYIAPEVMRGDHYDERADTWSYGLCLVAMIRAERTLEQFFYQALRKHKKKRTTKGLGMGQMTKYYYSEGWRPILPLSFVKAYPKLHALIQECWRVRRKERPNFDQIVARLQGDIGDEIKRKEEPKVVMYSKEDDEVYRGRIGKEDELSDSEGEEEGGKSTRRERGGVSKAEYDKVVAAKDKAMAELKDKAAAELKAKSKAMRELQEKAGAERKEMEAALEEKTAEAGRWGAALQELKIGSPDELRKLAQTFDGVMKELEERRGGV</sequence>
<feature type="coiled-coil region" evidence="1">
    <location>
        <begin position="507"/>
        <end position="549"/>
    </location>
</feature>
<dbReference type="InterPro" id="IPR001245">
    <property type="entry name" value="Ser-Thr/Tyr_kinase_cat_dom"/>
</dbReference>
<dbReference type="PANTHER" id="PTHR44329">
    <property type="entry name" value="SERINE/THREONINE-PROTEIN KINASE TNNI3K-RELATED"/>
    <property type="match status" value="1"/>
</dbReference>
<dbReference type="InterPro" id="IPR000719">
    <property type="entry name" value="Prot_kinase_dom"/>
</dbReference>
<dbReference type="Pfam" id="PF07714">
    <property type="entry name" value="PK_Tyr_Ser-Thr"/>
    <property type="match status" value="1"/>
</dbReference>
<keyword evidence="5" id="KW-1185">Reference proteome</keyword>
<dbReference type="InterPro" id="IPR051681">
    <property type="entry name" value="Ser/Thr_Kinases-Pseudokinases"/>
</dbReference>
<dbReference type="SUPFAM" id="SSF56112">
    <property type="entry name" value="Protein kinase-like (PK-like)"/>
    <property type="match status" value="1"/>
</dbReference>
<comment type="caution">
    <text evidence="4">The sequence shown here is derived from an EMBL/GenBank/DDBJ whole genome shotgun (WGS) entry which is preliminary data.</text>
</comment>
<evidence type="ECO:0000313" key="4">
    <source>
        <dbReference type="EMBL" id="GMI41243.1"/>
    </source>
</evidence>
<dbReference type="PROSITE" id="PS00108">
    <property type="entry name" value="PROTEIN_KINASE_ST"/>
    <property type="match status" value="1"/>
</dbReference>
<dbReference type="PROSITE" id="PS50011">
    <property type="entry name" value="PROTEIN_KINASE_DOM"/>
    <property type="match status" value="1"/>
</dbReference>
<feature type="region of interest" description="Disordered" evidence="2">
    <location>
        <begin position="464"/>
        <end position="491"/>
    </location>
</feature>
<evidence type="ECO:0000259" key="3">
    <source>
        <dbReference type="PROSITE" id="PS50011"/>
    </source>
</evidence>
<name>A0ABQ6N5C2_9STRA</name>
<evidence type="ECO:0000256" key="2">
    <source>
        <dbReference type="SAM" id="MobiDB-lite"/>
    </source>
</evidence>
<evidence type="ECO:0000256" key="1">
    <source>
        <dbReference type="SAM" id="Coils"/>
    </source>
</evidence>
<proteinExistence type="predicted"/>
<keyword evidence="1" id="KW-0175">Coiled coil</keyword>